<gene>
    <name evidence="9" type="ORF">Q9L58_007313</name>
</gene>
<evidence type="ECO:0000256" key="6">
    <source>
        <dbReference type="ARBA" id="ARBA00023274"/>
    </source>
</evidence>
<evidence type="ECO:0000313" key="9">
    <source>
        <dbReference type="EMBL" id="KAL0633774.1"/>
    </source>
</evidence>
<evidence type="ECO:0000256" key="2">
    <source>
        <dbReference type="ARBA" id="ARBA00009360"/>
    </source>
</evidence>
<comment type="caution">
    <text evidence="9">The sequence shown here is derived from an EMBL/GenBank/DDBJ whole genome shotgun (WGS) entry which is preliminary data.</text>
</comment>
<evidence type="ECO:0000256" key="1">
    <source>
        <dbReference type="ARBA" id="ARBA00004173"/>
    </source>
</evidence>
<name>A0ABR3GCT8_9PEZI</name>
<evidence type="ECO:0000256" key="5">
    <source>
        <dbReference type="ARBA" id="ARBA00023128"/>
    </source>
</evidence>
<keyword evidence="3" id="KW-0809">Transit peptide</keyword>
<evidence type="ECO:0000256" key="7">
    <source>
        <dbReference type="ARBA" id="ARBA00035192"/>
    </source>
</evidence>
<keyword evidence="6" id="KW-0687">Ribonucleoprotein</keyword>
<dbReference type="Proteomes" id="UP001447188">
    <property type="component" value="Unassembled WGS sequence"/>
</dbReference>
<keyword evidence="5" id="KW-0496">Mitochondrion</keyword>
<dbReference type="InterPro" id="IPR042831">
    <property type="entry name" value="Ribosomal_mL40_fung"/>
</dbReference>
<evidence type="ECO:0000256" key="4">
    <source>
        <dbReference type="ARBA" id="ARBA00022980"/>
    </source>
</evidence>
<dbReference type="PANTHER" id="PTHR39150:SF1">
    <property type="entry name" value="LARGE RIBOSOMAL SUBUNIT PROTEIN ML40"/>
    <property type="match status" value="1"/>
</dbReference>
<reference evidence="9 10" key="1">
    <citation type="submission" date="2024-02" db="EMBL/GenBank/DDBJ databases">
        <title>Discinaceae phylogenomics.</title>
        <authorList>
            <person name="Dirks A.C."/>
            <person name="James T.Y."/>
        </authorList>
    </citation>
    <scope>NUCLEOTIDE SEQUENCE [LARGE SCALE GENOMIC DNA]</scope>
    <source>
        <strain evidence="9 10">ACD0624</strain>
    </source>
</reference>
<evidence type="ECO:0000256" key="3">
    <source>
        <dbReference type="ARBA" id="ARBA00022946"/>
    </source>
</evidence>
<evidence type="ECO:0000313" key="10">
    <source>
        <dbReference type="Proteomes" id="UP001447188"/>
    </source>
</evidence>
<comment type="subcellular location">
    <subcellularLocation>
        <location evidence="1">Mitochondrion</location>
    </subcellularLocation>
</comment>
<sequence length="124" mass="14796">MAVKAKGKKGKQDKGDLRVRLIRYSLYHPLTPRPLRFGTMRMLRHWTIHRAWQIHKRNSRKERELELERQYNKIRAACEELRRTDPRLFRIAIAKKGVGAPPIELRIPTDTPPKNGWNHSWKRA</sequence>
<accession>A0ABR3GCT8</accession>
<dbReference type="EMBL" id="JBBBZM010000114">
    <property type="protein sequence ID" value="KAL0633774.1"/>
    <property type="molecule type" value="Genomic_DNA"/>
</dbReference>
<keyword evidence="10" id="KW-1185">Reference proteome</keyword>
<dbReference type="Pfam" id="PF09812">
    <property type="entry name" value="MRP-L28"/>
    <property type="match status" value="1"/>
</dbReference>
<feature type="region of interest" description="Disordered" evidence="8">
    <location>
        <begin position="102"/>
        <end position="124"/>
    </location>
</feature>
<protein>
    <recommendedName>
        <fullName evidence="7">Large ribosomal subunit protein mL40</fullName>
    </recommendedName>
</protein>
<organism evidence="9 10">
    <name type="scientific">Discina gigas</name>
    <dbReference type="NCBI Taxonomy" id="1032678"/>
    <lineage>
        <taxon>Eukaryota</taxon>
        <taxon>Fungi</taxon>
        <taxon>Dikarya</taxon>
        <taxon>Ascomycota</taxon>
        <taxon>Pezizomycotina</taxon>
        <taxon>Pezizomycetes</taxon>
        <taxon>Pezizales</taxon>
        <taxon>Discinaceae</taxon>
        <taxon>Discina</taxon>
    </lineage>
</organism>
<evidence type="ECO:0000256" key="8">
    <source>
        <dbReference type="SAM" id="MobiDB-lite"/>
    </source>
</evidence>
<dbReference type="PANTHER" id="PTHR39150">
    <property type="entry name" value="54S RIBOSOMAL PROTEIN L28, MITOCHONDRIAL"/>
    <property type="match status" value="1"/>
</dbReference>
<dbReference type="Gene3D" id="6.10.250.3440">
    <property type="match status" value="1"/>
</dbReference>
<dbReference type="InterPro" id="IPR019192">
    <property type="entry name" value="Ribosomal_mL40"/>
</dbReference>
<proteinExistence type="inferred from homology"/>
<keyword evidence="4" id="KW-0689">Ribosomal protein</keyword>
<comment type="similarity">
    <text evidence="2">Belongs to the mitochondrion-specific ribosomal protein mL40 family.</text>
</comment>